<evidence type="ECO:0000256" key="6">
    <source>
        <dbReference type="ARBA" id="ARBA00022917"/>
    </source>
</evidence>
<dbReference type="InterPro" id="IPR044135">
    <property type="entry name" value="Met-tRNA-FMT_C"/>
</dbReference>
<dbReference type="InterPro" id="IPR037022">
    <property type="entry name" value="Formyl_trans_C_sf"/>
</dbReference>
<dbReference type="STRING" id="23.BEL05_08175"/>
<dbReference type="HAMAP" id="MF_00182">
    <property type="entry name" value="Formyl_trans"/>
    <property type="match status" value="1"/>
</dbReference>
<sequence length="324" mass="34912">MKPLNILFAGTPDFAARHLQALIESEHNVIGVYSQPDRPAGRGKKLQASPVKALALAHDISVYQPASLRNEAAQAELASLNADIMVVVAYGLILPQVVLDTPKLGCINVHGSILPRWRGAAPIQRALWAGDEATGVTIMQMDIGLDTGDMLLKTHLPIEDTDTSASLYEKLALQGPDALIDALAGIAKGTLKAEPQDETLANYAEKLTKEEALLDWNKPAVQLWREIRAFNPWPASHFSHMDATIKVWQASVKEQVSNCEAGTIITADKQGLAIATGDGVLVLETMQLPGKKAMPVADILNSRGEWFTPGSQLQHATHSEAKSS</sequence>
<feature type="domain" description="Formyl transferase C-terminal" evidence="10">
    <location>
        <begin position="206"/>
        <end position="303"/>
    </location>
</feature>
<evidence type="ECO:0000259" key="10">
    <source>
        <dbReference type="Pfam" id="PF02911"/>
    </source>
</evidence>
<protein>
    <recommendedName>
        <fullName evidence="4 8">Methionyl-tRNA formyltransferase</fullName>
        <ecNumber evidence="3 8">2.1.2.9</ecNumber>
    </recommendedName>
</protein>
<keyword evidence="6 8" id="KW-0648">Protein biosynthesis</keyword>
<evidence type="ECO:0000256" key="4">
    <source>
        <dbReference type="ARBA" id="ARBA00016014"/>
    </source>
</evidence>
<comment type="function">
    <text evidence="1 8">Attaches a formyl group to the free amino group of methionyl-tRNA(fMet). The formyl group appears to play a dual role in the initiator identity of N-formylmethionyl-tRNA by promoting its recognition by IF2 and preventing the misappropriation of this tRNA by the elongation apparatus.</text>
</comment>
<dbReference type="InterPro" id="IPR005794">
    <property type="entry name" value="Fmt"/>
</dbReference>
<gene>
    <name evidence="8" type="primary">fmt</name>
    <name evidence="11" type="ORF">BEL05_08175</name>
</gene>
<evidence type="ECO:0000313" key="11">
    <source>
        <dbReference type="EMBL" id="OEG74307.1"/>
    </source>
</evidence>
<dbReference type="SUPFAM" id="SSF50486">
    <property type="entry name" value="FMT C-terminal domain-like"/>
    <property type="match status" value="1"/>
</dbReference>
<proteinExistence type="inferred from homology"/>
<dbReference type="Gene3D" id="3.10.25.10">
    <property type="entry name" value="Formyl transferase, C-terminal domain"/>
    <property type="match status" value="1"/>
</dbReference>
<dbReference type="RefSeq" id="WP_069670886.1">
    <property type="nucleotide sequence ID" value="NZ_MCBT01000023.1"/>
</dbReference>
<dbReference type="InterPro" id="IPR041711">
    <property type="entry name" value="Met-tRNA-FMT_N"/>
</dbReference>
<dbReference type="CDD" id="cd08704">
    <property type="entry name" value="Met_tRNA_FMT_C"/>
    <property type="match status" value="1"/>
</dbReference>
<dbReference type="InterPro" id="IPR036477">
    <property type="entry name" value="Formyl_transf_N_sf"/>
</dbReference>
<dbReference type="Pfam" id="PF02911">
    <property type="entry name" value="Formyl_trans_C"/>
    <property type="match status" value="1"/>
</dbReference>
<comment type="similarity">
    <text evidence="2 8">Belongs to the Fmt family.</text>
</comment>
<evidence type="ECO:0000259" key="9">
    <source>
        <dbReference type="Pfam" id="PF00551"/>
    </source>
</evidence>
<dbReference type="InterPro" id="IPR011034">
    <property type="entry name" value="Formyl_transferase-like_C_sf"/>
</dbReference>
<evidence type="ECO:0000256" key="8">
    <source>
        <dbReference type="HAMAP-Rule" id="MF_00182"/>
    </source>
</evidence>
<dbReference type="GO" id="GO:0005829">
    <property type="term" value="C:cytosol"/>
    <property type="evidence" value="ECO:0007669"/>
    <property type="project" value="TreeGrafter"/>
</dbReference>
<dbReference type="InterPro" id="IPR001555">
    <property type="entry name" value="GART_AS"/>
</dbReference>
<evidence type="ECO:0000256" key="3">
    <source>
        <dbReference type="ARBA" id="ARBA00012261"/>
    </source>
</evidence>
<comment type="catalytic activity">
    <reaction evidence="7 8">
        <text>L-methionyl-tRNA(fMet) + (6R)-10-formyltetrahydrofolate = N-formyl-L-methionyl-tRNA(fMet) + (6S)-5,6,7,8-tetrahydrofolate + H(+)</text>
        <dbReference type="Rhea" id="RHEA:24380"/>
        <dbReference type="Rhea" id="RHEA-COMP:9952"/>
        <dbReference type="Rhea" id="RHEA-COMP:9953"/>
        <dbReference type="ChEBI" id="CHEBI:15378"/>
        <dbReference type="ChEBI" id="CHEBI:57453"/>
        <dbReference type="ChEBI" id="CHEBI:78530"/>
        <dbReference type="ChEBI" id="CHEBI:78844"/>
        <dbReference type="ChEBI" id="CHEBI:195366"/>
        <dbReference type="EC" id="2.1.2.9"/>
    </reaction>
</comment>
<feature type="domain" description="Formyl transferase N-terminal" evidence="9">
    <location>
        <begin position="6"/>
        <end position="183"/>
    </location>
</feature>
<evidence type="ECO:0000256" key="1">
    <source>
        <dbReference type="ARBA" id="ARBA00002606"/>
    </source>
</evidence>
<dbReference type="InterPro" id="IPR002376">
    <property type="entry name" value="Formyl_transf_N"/>
</dbReference>
<dbReference type="CDD" id="cd08646">
    <property type="entry name" value="FMT_core_Met-tRNA-FMT_N"/>
    <property type="match status" value="1"/>
</dbReference>
<name>A0A1E5IV23_SHECO</name>
<organism evidence="11 12">
    <name type="scientific">Shewanella colwelliana</name>
    <name type="common">Alteromonas colwelliana</name>
    <dbReference type="NCBI Taxonomy" id="23"/>
    <lineage>
        <taxon>Bacteria</taxon>
        <taxon>Pseudomonadati</taxon>
        <taxon>Pseudomonadota</taxon>
        <taxon>Gammaproteobacteria</taxon>
        <taxon>Alteromonadales</taxon>
        <taxon>Shewanellaceae</taxon>
        <taxon>Shewanella</taxon>
    </lineage>
</organism>
<dbReference type="AlphaFoldDB" id="A0A1E5IV23"/>
<dbReference type="Gene3D" id="3.40.50.170">
    <property type="entry name" value="Formyl transferase, N-terminal domain"/>
    <property type="match status" value="1"/>
</dbReference>
<dbReference type="PROSITE" id="PS00373">
    <property type="entry name" value="GART"/>
    <property type="match status" value="1"/>
</dbReference>
<evidence type="ECO:0000256" key="7">
    <source>
        <dbReference type="ARBA" id="ARBA00048558"/>
    </source>
</evidence>
<evidence type="ECO:0000256" key="5">
    <source>
        <dbReference type="ARBA" id="ARBA00022679"/>
    </source>
</evidence>
<dbReference type="GO" id="GO:0004479">
    <property type="term" value="F:methionyl-tRNA formyltransferase activity"/>
    <property type="evidence" value="ECO:0007669"/>
    <property type="project" value="UniProtKB-UniRule"/>
</dbReference>
<evidence type="ECO:0000313" key="12">
    <source>
        <dbReference type="Proteomes" id="UP000095230"/>
    </source>
</evidence>
<dbReference type="OrthoDB" id="9802815at2"/>
<dbReference type="EC" id="2.1.2.9" evidence="3 8"/>
<evidence type="ECO:0000256" key="2">
    <source>
        <dbReference type="ARBA" id="ARBA00010699"/>
    </source>
</evidence>
<dbReference type="PANTHER" id="PTHR11138">
    <property type="entry name" value="METHIONYL-TRNA FORMYLTRANSFERASE"/>
    <property type="match status" value="1"/>
</dbReference>
<dbReference type="FunFam" id="3.40.50.170:FF:000003">
    <property type="entry name" value="Methionyl-tRNA formyltransferase"/>
    <property type="match status" value="1"/>
</dbReference>
<dbReference type="InterPro" id="IPR005793">
    <property type="entry name" value="Formyl_trans_C"/>
</dbReference>
<comment type="caution">
    <text evidence="11">The sequence shown here is derived from an EMBL/GenBank/DDBJ whole genome shotgun (WGS) entry which is preliminary data.</text>
</comment>
<dbReference type="EMBL" id="MCBT01000023">
    <property type="protein sequence ID" value="OEG74307.1"/>
    <property type="molecule type" value="Genomic_DNA"/>
</dbReference>
<keyword evidence="5 8" id="KW-0808">Transferase</keyword>
<reference evidence="11 12" key="1">
    <citation type="submission" date="2016-07" db="EMBL/GenBank/DDBJ databases">
        <title>Whole-genome of two Shewanella species isolated from a digestive organ of sea cucumber Apostichopus japonicus Selenka 1867.</title>
        <authorList>
            <person name="Hong H.-H."/>
            <person name="Choi H."/>
            <person name="Cheon S."/>
            <person name="Oh J.-S."/>
            <person name="Lee H.-G."/>
            <person name="Park C."/>
        </authorList>
    </citation>
    <scope>NUCLEOTIDE SEQUENCE [LARGE SCALE GENOMIC DNA]</scope>
    <source>
        <strain evidence="11 12">CSB03KR</strain>
    </source>
</reference>
<dbReference type="NCBIfam" id="TIGR00460">
    <property type="entry name" value="fmt"/>
    <property type="match status" value="1"/>
</dbReference>
<dbReference type="SUPFAM" id="SSF53328">
    <property type="entry name" value="Formyltransferase"/>
    <property type="match status" value="1"/>
</dbReference>
<dbReference type="Pfam" id="PF00551">
    <property type="entry name" value="Formyl_trans_N"/>
    <property type="match status" value="1"/>
</dbReference>
<feature type="binding site" evidence="8">
    <location>
        <begin position="112"/>
        <end position="115"/>
    </location>
    <ligand>
        <name>(6S)-5,6,7,8-tetrahydrofolate</name>
        <dbReference type="ChEBI" id="CHEBI:57453"/>
    </ligand>
</feature>
<accession>A0A1E5IV23</accession>
<dbReference type="Proteomes" id="UP000095230">
    <property type="component" value="Unassembled WGS sequence"/>
</dbReference>
<dbReference type="PANTHER" id="PTHR11138:SF5">
    <property type="entry name" value="METHIONYL-TRNA FORMYLTRANSFERASE, MITOCHONDRIAL"/>
    <property type="match status" value="1"/>
</dbReference>